<feature type="transmembrane region" description="Helical" evidence="7">
    <location>
        <begin position="441"/>
        <end position="462"/>
    </location>
</feature>
<dbReference type="SUPFAM" id="SSF161098">
    <property type="entry name" value="MetI-like"/>
    <property type="match status" value="2"/>
</dbReference>
<comment type="caution">
    <text evidence="9">The sequence shown here is derived from an EMBL/GenBank/DDBJ whole genome shotgun (WGS) entry which is preliminary data.</text>
</comment>
<feature type="transmembrane region" description="Helical" evidence="7">
    <location>
        <begin position="474"/>
        <end position="492"/>
    </location>
</feature>
<feature type="domain" description="ABC transmembrane type-1" evidence="8">
    <location>
        <begin position="305"/>
        <end position="487"/>
    </location>
</feature>
<feature type="transmembrane region" description="Helical" evidence="7">
    <location>
        <begin position="118"/>
        <end position="137"/>
    </location>
</feature>
<keyword evidence="6 7" id="KW-0472">Membrane</keyword>
<keyword evidence="3" id="KW-1003">Cell membrane</keyword>
<comment type="subcellular location">
    <subcellularLocation>
        <location evidence="1">Cell membrane</location>
        <topology evidence="1">Multi-pass membrane protein</topology>
    </subcellularLocation>
</comment>
<dbReference type="EMBL" id="JBHRYN010000012">
    <property type="protein sequence ID" value="MFC3702455.1"/>
    <property type="molecule type" value="Genomic_DNA"/>
</dbReference>
<gene>
    <name evidence="9" type="ORF">ACFOND_12465</name>
</gene>
<keyword evidence="10" id="KW-1185">Reference proteome</keyword>
<feature type="transmembrane region" description="Helical" evidence="7">
    <location>
        <begin position="225"/>
        <end position="244"/>
    </location>
</feature>
<feature type="transmembrane region" description="Helical" evidence="7">
    <location>
        <begin position="337"/>
        <end position="359"/>
    </location>
</feature>
<feature type="transmembrane region" description="Helical" evidence="7">
    <location>
        <begin position="181"/>
        <end position="205"/>
    </location>
</feature>
<dbReference type="RefSeq" id="WP_290281206.1">
    <property type="nucleotide sequence ID" value="NZ_JAUFQI010000001.1"/>
</dbReference>
<evidence type="ECO:0000256" key="5">
    <source>
        <dbReference type="ARBA" id="ARBA00022989"/>
    </source>
</evidence>
<dbReference type="InterPro" id="IPR000515">
    <property type="entry name" value="MetI-like"/>
</dbReference>
<dbReference type="PANTHER" id="PTHR30183:SF9">
    <property type="entry name" value="THIAMINE TRANSPORT SYSTEM PERMEASE PROTEIN THIP"/>
    <property type="match status" value="1"/>
</dbReference>
<evidence type="ECO:0000259" key="8">
    <source>
        <dbReference type="PROSITE" id="PS50928"/>
    </source>
</evidence>
<proteinExistence type="predicted"/>
<feature type="transmembrane region" description="Helical" evidence="7">
    <location>
        <begin position="371"/>
        <end position="389"/>
    </location>
</feature>
<keyword evidence="4 7" id="KW-0812">Transmembrane</keyword>
<dbReference type="Proteomes" id="UP001595710">
    <property type="component" value="Unassembled WGS sequence"/>
</dbReference>
<keyword evidence="2" id="KW-0813">Transport</keyword>
<feature type="domain" description="ABC transmembrane type-1" evidence="8">
    <location>
        <begin position="53"/>
        <end position="243"/>
    </location>
</feature>
<organism evidence="9 10">
    <name type="scientific">Reinekea marina</name>
    <dbReference type="NCBI Taxonomy" id="1310421"/>
    <lineage>
        <taxon>Bacteria</taxon>
        <taxon>Pseudomonadati</taxon>
        <taxon>Pseudomonadota</taxon>
        <taxon>Gammaproteobacteria</taxon>
        <taxon>Oceanospirillales</taxon>
        <taxon>Saccharospirillaceae</taxon>
        <taxon>Reinekea</taxon>
    </lineage>
</organism>
<dbReference type="InterPro" id="IPR035906">
    <property type="entry name" value="MetI-like_sf"/>
</dbReference>
<evidence type="ECO:0000256" key="6">
    <source>
        <dbReference type="ARBA" id="ARBA00023136"/>
    </source>
</evidence>
<accession>A0ABV7WVH9</accession>
<evidence type="ECO:0000313" key="10">
    <source>
        <dbReference type="Proteomes" id="UP001595710"/>
    </source>
</evidence>
<feature type="transmembrane region" description="Helical" evidence="7">
    <location>
        <begin position="265"/>
        <end position="289"/>
    </location>
</feature>
<protein>
    <recommendedName>
        <fullName evidence="8">ABC transmembrane type-1 domain-containing protein</fullName>
    </recommendedName>
</protein>
<reference evidence="10" key="1">
    <citation type="journal article" date="2019" name="Int. J. Syst. Evol. Microbiol.">
        <title>The Global Catalogue of Microorganisms (GCM) 10K type strain sequencing project: providing services to taxonomists for standard genome sequencing and annotation.</title>
        <authorList>
            <consortium name="The Broad Institute Genomics Platform"/>
            <consortium name="The Broad Institute Genome Sequencing Center for Infectious Disease"/>
            <person name="Wu L."/>
            <person name="Ma J."/>
        </authorList>
    </citation>
    <scope>NUCLEOTIDE SEQUENCE [LARGE SCALE GENOMIC DNA]</scope>
    <source>
        <strain evidence="10">CECT 8288</strain>
    </source>
</reference>
<evidence type="ECO:0000256" key="4">
    <source>
        <dbReference type="ARBA" id="ARBA00022692"/>
    </source>
</evidence>
<dbReference type="Gene3D" id="1.10.3720.10">
    <property type="entry name" value="MetI-like"/>
    <property type="match status" value="2"/>
</dbReference>
<sequence length="500" mass="55946">MPRVSNRFLLNANRVAMWLMLATLVFACIGLFLHPGQGYPLASYFDAWMLRIIQFSLVQAFLSAFISVLFAIPFALILSSKTFRFNWIIKALLNLFFIMPVLTIVLSVISFYGNWVPIFSIVGIVLAHVMLNLPYALRIFWQRLDRISLEHKLLAQSIGMSPFQQFKVLQWPVILSALKPVFVIVFLFCFSSFTIVLTLGGGPANTNLEVAIYQALKFDFDPKGAAIYALVHGVFAVIMMLTLGRRKEFSFEFSRSEPSAADWPNMVQCIALGFLAIVLGAPLVSLALHSVSQPFEWPNQLLAAISNSLVIAFLSAVAAVVLALARCESQDTKVNRVLDFGVLLIPTMVILTGLFLLAMKFGVAYDITWPLIIWMNALMALPFISNPIHSRFRIAKERYQPLVRTLSLSEVTVVKYIYWPILKSSLPWAFALSMVLSVGDLGVAALVGSAQFITLPILIYQAMGSYQMVFASQLSALLLFISLAILMFGEWFSEEKHARR</sequence>
<keyword evidence="5 7" id="KW-1133">Transmembrane helix</keyword>
<feature type="transmembrane region" description="Helical" evidence="7">
    <location>
        <begin position="91"/>
        <end position="112"/>
    </location>
</feature>
<dbReference type="PANTHER" id="PTHR30183">
    <property type="entry name" value="MOLYBDENUM TRANSPORT SYSTEM PERMEASE PROTEIN MODB"/>
    <property type="match status" value="1"/>
</dbReference>
<feature type="transmembrane region" description="Helical" evidence="7">
    <location>
        <begin position="301"/>
        <end position="325"/>
    </location>
</feature>
<evidence type="ECO:0000256" key="7">
    <source>
        <dbReference type="SAM" id="Phobius"/>
    </source>
</evidence>
<name>A0ABV7WVH9_9GAMM</name>
<evidence type="ECO:0000256" key="2">
    <source>
        <dbReference type="ARBA" id="ARBA00022448"/>
    </source>
</evidence>
<evidence type="ECO:0000256" key="1">
    <source>
        <dbReference type="ARBA" id="ARBA00004651"/>
    </source>
</evidence>
<dbReference type="CDD" id="cd06261">
    <property type="entry name" value="TM_PBP2"/>
    <property type="match status" value="1"/>
</dbReference>
<dbReference type="PROSITE" id="PS51257">
    <property type="entry name" value="PROKAR_LIPOPROTEIN"/>
    <property type="match status" value="1"/>
</dbReference>
<evidence type="ECO:0000256" key="3">
    <source>
        <dbReference type="ARBA" id="ARBA00022475"/>
    </source>
</evidence>
<feature type="transmembrane region" description="Helical" evidence="7">
    <location>
        <begin position="48"/>
        <end position="79"/>
    </location>
</feature>
<dbReference type="PROSITE" id="PS50928">
    <property type="entry name" value="ABC_TM1"/>
    <property type="match status" value="2"/>
</dbReference>
<evidence type="ECO:0000313" key="9">
    <source>
        <dbReference type="EMBL" id="MFC3702455.1"/>
    </source>
</evidence>